<dbReference type="SMART" id="SM00487">
    <property type="entry name" value="DEXDc"/>
    <property type="match status" value="1"/>
</dbReference>
<dbReference type="GO" id="GO:0030422">
    <property type="term" value="P:siRNA processing"/>
    <property type="evidence" value="ECO:0007669"/>
    <property type="project" value="TreeGrafter"/>
</dbReference>
<dbReference type="EnsemblMetazoa" id="CLYHEMT012448.1">
    <property type="protein sequence ID" value="CLYHEMP012448.1"/>
    <property type="gene ID" value="CLYHEMG012448"/>
</dbReference>
<feature type="domain" description="Helicase ATP-binding" evidence="9">
    <location>
        <begin position="168"/>
        <end position="337"/>
    </location>
</feature>
<dbReference type="SUPFAM" id="SSF81301">
    <property type="entry name" value="Nucleotidyltransferase"/>
    <property type="match status" value="1"/>
</dbReference>
<dbReference type="InterPro" id="IPR058752">
    <property type="entry name" value="RDRP_C_head"/>
</dbReference>
<dbReference type="OrthoDB" id="6513042at2759"/>
<dbReference type="GO" id="GO:0031380">
    <property type="term" value="C:nuclear RNA-directed RNA polymerase complex"/>
    <property type="evidence" value="ECO:0007669"/>
    <property type="project" value="TreeGrafter"/>
</dbReference>
<evidence type="ECO:0000256" key="4">
    <source>
        <dbReference type="ARBA" id="ARBA00022679"/>
    </source>
</evidence>
<comment type="catalytic activity">
    <reaction evidence="8">
        <text>RNA(n) + a ribonucleoside 5'-triphosphate = RNA(n+1) + diphosphate</text>
        <dbReference type="Rhea" id="RHEA:21248"/>
        <dbReference type="Rhea" id="RHEA-COMP:14527"/>
        <dbReference type="Rhea" id="RHEA-COMP:17342"/>
        <dbReference type="ChEBI" id="CHEBI:33019"/>
        <dbReference type="ChEBI" id="CHEBI:61557"/>
        <dbReference type="ChEBI" id="CHEBI:140395"/>
        <dbReference type="EC" id="2.7.7.48"/>
    </reaction>
</comment>
<dbReference type="InterPro" id="IPR006935">
    <property type="entry name" value="Helicase/UvrB_N"/>
</dbReference>
<comment type="similarity">
    <text evidence="1">Belongs to the RdRP family.</text>
</comment>
<dbReference type="GO" id="GO:0003723">
    <property type="term" value="F:RNA binding"/>
    <property type="evidence" value="ECO:0007669"/>
    <property type="project" value="UniProtKB-KW"/>
</dbReference>
<dbReference type="RefSeq" id="XP_066920260.1">
    <property type="nucleotide sequence ID" value="XM_067064159.1"/>
</dbReference>
<dbReference type="GeneID" id="136807576"/>
<dbReference type="InterPro" id="IPR014001">
    <property type="entry name" value="Helicase_ATP-bd"/>
</dbReference>
<keyword evidence="5" id="KW-0548">Nucleotidyltransferase</keyword>
<evidence type="ECO:0000256" key="3">
    <source>
        <dbReference type="ARBA" id="ARBA00022484"/>
    </source>
</evidence>
<dbReference type="InterPro" id="IPR007855">
    <property type="entry name" value="RDRP"/>
</dbReference>
<dbReference type="InterPro" id="IPR027417">
    <property type="entry name" value="P-loop_NTPase"/>
</dbReference>
<dbReference type="Pfam" id="PF00271">
    <property type="entry name" value="Helicase_C"/>
    <property type="match status" value="1"/>
</dbReference>
<evidence type="ECO:0000256" key="8">
    <source>
        <dbReference type="ARBA" id="ARBA00048744"/>
    </source>
</evidence>
<dbReference type="InterPro" id="IPR001650">
    <property type="entry name" value="Helicase_C-like"/>
</dbReference>
<dbReference type="PROSITE" id="PS51194">
    <property type="entry name" value="HELICASE_CTER"/>
    <property type="match status" value="1"/>
</dbReference>
<dbReference type="Gene3D" id="3.30.460.10">
    <property type="entry name" value="Beta Polymerase, domain 2"/>
    <property type="match status" value="1"/>
</dbReference>
<dbReference type="Pfam" id="PF22600">
    <property type="entry name" value="MTPAP-like_central"/>
    <property type="match status" value="1"/>
</dbReference>
<dbReference type="GO" id="GO:0016787">
    <property type="term" value="F:hydrolase activity"/>
    <property type="evidence" value="ECO:0007669"/>
    <property type="project" value="InterPro"/>
</dbReference>
<accession>A0A7M5VA30</accession>
<dbReference type="Pfam" id="PF04851">
    <property type="entry name" value="ResIII"/>
    <property type="match status" value="1"/>
</dbReference>
<dbReference type="Pfam" id="PF26253">
    <property type="entry name" value="RdRP_head"/>
    <property type="match status" value="1"/>
</dbReference>
<dbReference type="InterPro" id="IPR057596">
    <property type="entry name" value="RDRP_core"/>
</dbReference>
<keyword evidence="3" id="KW-0696">RNA-directed RNA polymerase</keyword>
<dbReference type="PROSITE" id="PS51192">
    <property type="entry name" value="HELICASE_ATP_BIND_1"/>
    <property type="match status" value="1"/>
</dbReference>
<evidence type="ECO:0000313" key="12">
    <source>
        <dbReference type="Proteomes" id="UP000594262"/>
    </source>
</evidence>
<dbReference type="Proteomes" id="UP000594262">
    <property type="component" value="Unplaced"/>
</dbReference>
<protein>
    <recommendedName>
        <fullName evidence="2">RNA-directed RNA polymerase</fullName>
        <ecNumber evidence="2">2.7.7.48</ecNumber>
    </recommendedName>
</protein>
<dbReference type="EC" id="2.7.7.48" evidence="2"/>
<dbReference type="InterPro" id="IPR054708">
    <property type="entry name" value="MTPAP-like_central"/>
</dbReference>
<dbReference type="Pfam" id="PF05183">
    <property type="entry name" value="RdRP"/>
    <property type="match status" value="1"/>
</dbReference>
<evidence type="ECO:0000256" key="5">
    <source>
        <dbReference type="ARBA" id="ARBA00022695"/>
    </source>
</evidence>
<dbReference type="GO" id="GO:0005524">
    <property type="term" value="F:ATP binding"/>
    <property type="evidence" value="ECO:0007669"/>
    <property type="project" value="InterPro"/>
</dbReference>
<evidence type="ECO:0000259" key="9">
    <source>
        <dbReference type="PROSITE" id="PS51192"/>
    </source>
</evidence>
<dbReference type="PANTHER" id="PTHR23079">
    <property type="entry name" value="RNA-DEPENDENT RNA POLYMERASE"/>
    <property type="match status" value="1"/>
</dbReference>
<keyword evidence="12" id="KW-1185">Reference proteome</keyword>
<dbReference type="Gene3D" id="3.40.50.300">
    <property type="entry name" value="P-loop containing nucleotide triphosphate hydrolases"/>
    <property type="match status" value="2"/>
</dbReference>
<keyword evidence="7" id="KW-0943">RNA-mediated gene silencing</keyword>
<evidence type="ECO:0000256" key="7">
    <source>
        <dbReference type="ARBA" id="ARBA00023158"/>
    </source>
</evidence>
<proteinExistence type="inferred from homology"/>
<dbReference type="InterPro" id="IPR043519">
    <property type="entry name" value="NT_sf"/>
</dbReference>
<evidence type="ECO:0000256" key="1">
    <source>
        <dbReference type="ARBA" id="ARBA00005762"/>
    </source>
</evidence>
<keyword evidence="6" id="KW-0694">RNA-binding</keyword>
<sequence>MECPKCHTRTLELKDLFFYIKSDVEIFLSVKPELKEITFQTKKLIEERESQKKVRVKCGVCSGNLGCSIPFGPGGKMFVAFGCDKVKLNGRKFGKKERWRILYKEFKVIETRDPSTFFNVLDVEESVETKKISVIKQDIVFPSLQNLQHFEWFSVSLVKKPRQYQIEAFIEVLQRNLVVVLKTGSGKTLIASMFLARMCSLNPEKLGLMIVDRIPLVFQQGDAIHADTKLRVAKICGENKTTYKIQQINNMRFDVLVVTAGAFYEMVQRKMIDINLFCAVVFDECHHLTGGHRYVDVLQLFTKQNVQYQPRILGLTASPVNGKTLIQCQNRLEEFLKSFPNVKIFSPRLPTSDQKVETITMKRTSAQNEFIVTVFDQFMKYCKCISDLVKIKDIEPLKMTLLNAHHVLGDLRGIDSEYGDKFRDLEQLVKEAKLLLETMVTADILGTEYGLKILESEDKFSWLCRGQHKEISNRFQKLITTIRDMSKESKILIFVRTRSICTILTKRLQEEFPELHPDRVVGHGGYDGMDWEFDQKGKLEKFSTGKCNVLVCTSVLEEGLDVATCDLVVCFTDVQSLIKFIQAKGRARKQGSRFYIYNSQATLNTNSDLRLQEQMMLAVMRQKESSCALFSELSKEIMRKIQAEMEKDDQLSSLKEKQFSILGDGLDSDFSFVVYCDPVKGINPNEIKTKLLEDLQECEEFVVNRLILLSEENKKVYSLPKRIFSEETCVFLVSVKCHSNSQPPDTYAAFCNVFPYSIQLDRSTILPVWSKAKFPVQPLAGNGQVTCTNLQMGYFTDKKTFIKKFHCDQIVDIKFQEKDIKFSYDDENSPGTAFFNPQKHAIIPLTSIENFVLLSSTPSSVSLAIPLKHPPFMKRDVLNKEVRASIMNYDPIMMALADYSVLVLNFEFCDLYQLTNVLDNVCPVPYYNVSLKIKDETNIESHVQDFSALPRLDDALWSLQCLKDSRSFCFPPSLQEQTVNVIMSKSDPQDKYLIDKVVQKSCSNQRLPFFYGFDRNLNETYNAFAAVPKNRRHFLEDVVPKGHHLIKRAFITPLRVVHLPSVPVASNRLLRMLVDTKYPLVIVTFRDEDSSKLQDSKILNRFEHIVENGVELNGKQYHFLCSTGSQLREHKGYYVSTPTYQEILEIRKMIIPDPTQFTSVAKYFSRLGLYGTADKPICNINFTTNCQMIDDLKARDGNLFTDGAGKISHTMARRLMEKLPGDLKDIPSAFQIRYSGFKGIVVATSDDDPQLNGKSFAFRPSMEKFRNKDESLCVCSYSRLLNLSLNREIITLLCSIPIEWGLNTTLLNYQEAAIARYSNMFNEQSIAFNELRNFLTTRDVDEIQDSEMELIDEKYWISILQGIYRLRTREIRTRTNIPLNIQTQGCLIMGVPDPYGVLEEDEVYVQLKEGKRINRVLEGPLLVFRNPCLHPGDCPTLKAVNKKELKHLYNVIVFPVKGLQSIPATCSGGDLDGDLYAVIWDPDLIPPAGSGHAACDYSDLAMPNEPLEPDNVTSQTTLARFFGKFMSNDCLGRVATKHLSICDQLDDGARDPLTITLSKAQSQAVDFPKTGILPQWPKQLLFEYKSFPDFMEKSLKESYQSKKILGDLYRRCRSLVYNFENANSTGRPNVLLNMSLWVQGQEEYLEDAANVYVSYAYDMDMLMRKFELKVEADIILGQATFGWSQHLEADKGKAANAVEATYKAIVEKYRVIFFSDVSTEDEKRMKASAWYRIVNDPEIKINKRKADAVLYLSFPWVITDILCEIRKAGERTNISRRLVNIGETALQLFKKNSPQLCRTIIEKIKKAQHIEKSVNDFMKKVYKINKGVFLIEPYGSTSMYLCETDSDIDVCILPKKLNKLLEIKSLFPRPDEFKKLSPTEQQKFFLGNIISRAVDTVTSSKKDLLEAKVPIIKCTFQDGDKEILCDISMNEIGYRKTLYVHHLYEEDPIMLPVFWILVRWARLSGLIRSTISSDKRMDSADFYALVIHILQLPEMVEMSISKTTRWSGIKYLNQQLDQVGIESLYELGKNIFEFFRIVSTLEADNMELRWPAPGIPRVYLDKSQVEDVKKLAAMAYHALSATRDVNTLLNYFLVTSKKNTSIRKTLPLNVSYAIGKARSFHAARLSEISGALVTLEVKDGKDNFELRAEGSRMSIENLLNEMKTLVTNNKALVLGRLPMKSSRYFMEGSSIFLVRLNTDLSAVLKFENSFGAFELHHNAHQRSAVHVTQTNCEGEDWGEDCVERLTNHLLQQFQKFPTGDGPRATDLLNGLEVTVRFGCFYLVDIGAHLPDSQTSIQIQELQFSVEKGRRSRKAWSRGEFRANDNLFAQPKVNTPTPSFRMVDIRPGGARDVEEGASQRIKRNVAKNKRSKRGIAAAFTPGVLKSNTTDESARRTALECYRQLVNQCGFRSGQCTRRSPPPFWRVSVNPSTSYEAQINYDHDFNVIKVTERPLNWVHGTILDGRKQEFTGKLRSNPDVRLLMSTEEKIKEGSDLYRSVFPGHENPVIIRNGKPSVPQFVLSGTQKMKKNFVSMVRNVQHTELYTNGTCDACIVYGTIYFGKELTITRPFCELSLYFDTQPLRDCIKGDLNNETLENYVRTLFKTSNELKEKLDLLISNPS</sequence>
<name>A0A7M5VA30_9CNID</name>
<dbReference type="PANTHER" id="PTHR23079:SF55">
    <property type="entry name" value="RNA-DIRECTED RNA POLYMERASE"/>
    <property type="match status" value="1"/>
</dbReference>
<evidence type="ECO:0000256" key="2">
    <source>
        <dbReference type="ARBA" id="ARBA00012494"/>
    </source>
</evidence>
<evidence type="ECO:0000313" key="11">
    <source>
        <dbReference type="EnsemblMetazoa" id="CLYHEMP012448.1"/>
    </source>
</evidence>
<dbReference type="GO" id="GO:0003968">
    <property type="term" value="F:RNA-directed RNA polymerase activity"/>
    <property type="evidence" value="ECO:0007669"/>
    <property type="project" value="UniProtKB-KW"/>
</dbReference>
<evidence type="ECO:0000259" key="10">
    <source>
        <dbReference type="PROSITE" id="PS51194"/>
    </source>
</evidence>
<dbReference type="SMART" id="SM00490">
    <property type="entry name" value="HELICc"/>
    <property type="match status" value="1"/>
</dbReference>
<reference evidence="11" key="1">
    <citation type="submission" date="2021-01" db="UniProtKB">
        <authorList>
            <consortium name="EnsemblMetazoa"/>
        </authorList>
    </citation>
    <scope>IDENTIFICATION</scope>
</reference>
<organism evidence="11 12">
    <name type="scientific">Clytia hemisphaerica</name>
    <dbReference type="NCBI Taxonomy" id="252671"/>
    <lineage>
        <taxon>Eukaryota</taxon>
        <taxon>Metazoa</taxon>
        <taxon>Cnidaria</taxon>
        <taxon>Hydrozoa</taxon>
        <taxon>Hydroidolina</taxon>
        <taxon>Leptothecata</taxon>
        <taxon>Obeliida</taxon>
        <taxon>Clytiidae</taxon>
        <taxon>Clytia</taxon>
    </lineage>
</organism>
<evidence type="ECO:0000256" key="6">
    <source>
        <dbReference type="ARBA" id="ARBA00022884"/>
    </source>
</evidence>
<keyword evidence="4" id="KW-0808">Transferase</keyword>
<dbReference type="SUPFAM" id="SSF52540">
    <property type="entry name" value="P-loop containing nucleoside triphosphate hydrolases"/>
    <property type="match status" value="1"/>
</dbReference>
<dbReference type="GO" id="GO:0003677">
    <property type="term" value="F:DNA binding"/>
    <property type="evidence" value="ECO:0007669"/>
    <property type="project" value="InterPro"/>
</dbReference>
<feature type="domain" description="Helicase C-terminal" evidence="10">
    <location>
        <begin position="474"/>
        <end position="662"/>
    </location>
</feature>